<dbReference type="Pfam" id="PF12796">
    <property type="entry name" value="Ank_2"/>
    <property type="match status" value="1"/>
</dbReference>
<accession>A0AAD9B0B1</accession>
<dbReference type="AlphaFoldDB" id="A0AAD9B0B1"/>
<evidence type="ECO:0000256" key="3">
    <source>
        <dbReference type="PROSITE-ProRule" id="PRU00023"/>
    </source>
</evidence>
<reference evidence="4" key="1">
    <citation type="submission" date="2023-01" db="EMBL/GenBank/DDBJ databases">
        <title>Colletotrichum chrysophilum M932 genome sequence.</title>
        <authorList>
            <person name="Baroncelli R."/>
        </authorList>
    </citation>
    <scope>NUCLEOTIDE SEQUENCE</scope>
    <source>
        <strain evidence="4">M932</strain>
    </source>
</reference>
<comment type="caution">
    <text evidence="4">The sequence shown here is derived from an EMBL/GenBank/DDBJ whole genome shotgun (WGS) entry which is preliminary data.</text>
</comment>
<gene>
    <name evidence="4" type="ORF">CCHR01_01382</name>
</gene>
<dbReference type="PANTHER" id="PTHR24180:SF45">
    <property type="entry name" value="POLY [ADP-RIBOSE] POLYMERASE TANKYRASE"/>
    <property type="match status" value="1"/>
</dbReference>
<dbReference type="EMBL" id="JAQOWY010000014">
    <property type="protein sequence ID" value="KAK1856000.1"/>
    <property type="molecule type" value="Genomic_DNA"/>
</dbReference>
<evidence type="ECO:0000256" key="1">
    <source>
        <dbReference type="ARBA" id="ARBA00022737"/>
    </source>
</evidence>
<evidence type="ECO:0000256" key="2">
    <source>
        <dbReference type="ARBA" id="ARBA00023043"/>
    </source>
</evidence>
<keyword evidence="5" id="KW-1185">Reference proteome</keyword>
<keyword evidence="4" id="KW-0808">Transferase</keyword>
<dbReference type="Proteomes" id="UP001243330">
    <property type="component" value="Unassembled WGS sequence"/>
</dbReference>
<protein>
    <submittedName>
        <fullName evidence="4">Tnni3 interacting kinase</fullName>
    </submittedName>
</protein>
<keyword evidence="2 3" id="KW-0040">ANK repeat</keyword>
<proteinExistence type="predicted"/>
<keyword evidence="4" id="KW-0418">Kinase</keyword>
<dbReference type="PROSITE" id="PS50088">
    <property type="entry name" value="ANK_REPEAT"/>
    <property type="match status" value="1"/>
</dbReference>
<keyword evidence="1" id="KW-0677">Repeat</keyword>
<dbReference type="Gene3D" id="1.25.40.20">
    <property type="entry name" value="Ankyrin repeat-containing domain"/>
    <property type="match status" value="3"/>
</dbReference>
<organism evidence="4 5">
    <name type="scientific">Colletotrichum chrysophilum</name>
    <dbReference type="NCBI Taxonomy" id="1836956"/>
    <lineage>
        <taxon>Eukaryota</taxon>
        <taxon>Fungi</taxon>
        <taxon>Dikarya</taxon>
        <taxon>Ascomycota</taxon>
        <taxon>Pezizomycotina</taxon>
        <taxon>Sordariomycetes</taxon>
        <taxon>Hypocreomycetidae</taxon>
        <taxon>Glomerellales</taxon>
        <taxon>Glomerellaceae</taxon>
        <taxon>Colletotrichum</taxon>
        <taxon>Colletotrichum gloeosporioides species complex</taxon>
    </lineage>
</organism>
<dbReference type="SUPFAM" id="SSF48403">
    <property type="entry name" value="Ankyrin repeat"/>
    <property type="match status" value="1"/>
</dbReference>
<dbReference type="InterPro" id="IPR036770">
    <property type="entry name" value="Ankyrin_rpt-contain_sf"/>
</dbReference>
<evidence type="ECO:0000313" key="5">
    <source>
        <dbReference type="Proteomes" id="UP001243330"/>
    </source>
</evidence>
<dbReference type="SMART" id="SM00248">
    <property type="entry name" value="ANK"/>
    <property type="match status" value="4"/>
</dbReference>
<dbReference type="GO" id="GO:0016301">
    <property type="term" value="F:kinase activity"/>
    <property type="evidence" value="ECO:0007669"/>
    <property type="project" value="UniProtKB-KW"/>
</dbReference>
<dbReference type="InterPro" id="IPR002110">
    <property type="entry name" value="Ankyrin_rpt"/>
</dbReference>
<feature type="repeat" description="ANK" evidence="3">
    <location>
        <begin position="205"/>
        <end position="233"/>
    </location>
</feature>
<name>A0AAD9B0B1_9PEZI</name>
<evidence type="ECO:0000313" key="4">
    <source>
        <dbReference type="EMBL" id="KAK1856000.1"/>
    </source>
</evidence>
<sequence>MANLGRLPPELKIAIVEILFDQGYRMLNHADMDPAIKALAALSLADRFFNLVAEPKLYDLGTLRHPYLLCWATDVGYLKVMKKILSLCRFHTQFGVLRYRPQDKYEEWIGDNEPAKERFHRHYRTNGEPFQLRADWLSEGEFGEYQDKIAELASDEEEEDDDYDDDETTELRRLGVEIFGVVRWDNHDLHHHDILDEPKAVYWFPVHIAARHGNIEALAILVEFGALLNMPSKGQPIPRFITAMRHSYPEIAEFCLDRELDDIEETHPDVFNGTLVWRAFWNLLVEACYHCYYREALALIEAGAATDTILHEPGPGTNLDEAMRVHHHHSLNANSLLDLCCRVRPYCVGNVPVGLPSSDAALAVVSHIIESGVDSTTKNTAVLFSSTLHRVDILNFLLESGGDLHDPAADSLDALAHAASRMFESSSPSEWEFEAWSTSLLPTFSIILKHAKKTGPHLEGGVAAAEALLKRTYFGHETFLPSYTDAVLLLISEGLVDVNHCIKSETLIMKAMRMGCHQFARGLLERGAHVVLDVANKRDDLAKLWSMAFESWRADHELKNKMYRLLVDIDSTCRILKEPYFLATAISLGARTVVEQMEPNVHLNKDWMNMKSDFYHVKNMNNNLNNKISYDGWSLLHFAAHQSHLQICRRLVAMKAAIHVPASDGETPLSIAIRAGCRQKSTRFTRMPAPSAVVQESKSILELFMAMKRKLDPDTAVQYRLIVERAINTGGPWDEARAMLAICPKTSSGGPLLLHAFIRDCFIHARGHDWCSDQDINRGSDNVNAIDKNGNTPLAYLLLFIINAMKNRVEYPFIHSWAPDMLTTLIMAGAKPSIRNCKGQSVLELLDIVRDWKSGHWWVSGKLRTSLLYQVMLYRQSIGM</sequence>
<dbReference type="PANTHER" id="PTHR24180">
    <property type="entry name" value="CYCLIN-DEPENDENT KINASE INHIBITOR 2C-RELATED"/>
    <property type="match status" value="1"/>
</dbReference>
<dbReference type="InterPro" id="IPR051637">
    <property type="entry name" value="Ank_repeat_dom-contain_49"/>
</dbReference>